<dbReference type="GO" id="GO:0003676">
    <property type="term" value="F:nucleic acid binding"/>
    <property type="evidence" value="ECO:0007669"/>
    <property type="project" value="InterPro"/>
</dbReference>
<dbReference type="SUPFAM" id="SSF57756">
    <property type="entry name" value="Retrovirus zinc finger-like domains"/>
    <property type="match status" value="1"/>
</dbReference>
<feature type="domain" description="Retrovirus-related Pol polyprotein from transposon TNT 1-94-like beta-barrel" evidence="1">
    <location>
        <begin position="102"/>
        <end position="167"/>
    </location>
</feature>
<dbReference type="RefSeq" id="XP_009783151.1">
    <property type="nucleotide sequence ID" value="XM_009784849.1"/>
</dbReference>
<proteinExistence type="predicted"/>
<keyword evidence="2" id="KW-1185">Reference proteome</keyword>
<gene>
    <name evidence="3" type="primary">LOC104231796</name>
</gene>
<protein>
    <submittedName>
        <fullName evidence="3">Uncharacterized protein LOC104231796</fullName>
    </submittedName>
</protein>
<sequence>MSSELQRKHQNMDPTAIIEYLKKMVDIQLDIENSLVGPLVNHVIVLAEEHEKLGYKLGKELSEDLILRSMYDDECFHCKKKGYWKRNCKEYLETLKDKKQGFKISTRLKKGEINLQVGNGAKVAAVAVGSISLLMLSGKVLMLDDYYYVHKFVSNIISASMLDNRGFYINIGN</sequence>
<reference evidence="3" key="2">
    <citation type="submission" date="2025-08" db="UniProtKB">
        <authorList>
            <consortium name="RefSeq"/>
        </authorList>
    </citation>
    <scope>IDENTIFICATION</scope>
    <source>
        <tissue evidence="3">Leaf</tissue>
    </source>
</reference>
<evidence type="ECO:0000313" key="3">
    <source>
        <dbReference type="RefSeq" id="XP_009783151.1"/>
    </source>
</evidence>
<dbReference type="Proteomes" id="UP000189701">
    <property type="component" value="Unplaced"/>
</dbReference>
<dbReference type="eggNOG" id="KOG0017">
    <property type="taxonomic scope" value="Eukaryota"/>
</dbReference>
<organism evidence="2 3">
    <name type="scientific">Nicotiana sylvestris</name>
    <name type="common">Wood tobacco</name>
    <name type="synonym">South American tobacco</name>
    <dbReference type="NCBI Taxonomy" id="4096"/>
    <lineage>
        <taxon>Eukaryota</taxon>
        <taxon>Viridiplantae</taxon>
        <taxon>Streptophyta</taxon>
        <taxon>Embryophyta</taxon>
        <taxon>Tracheophyta</taxon>
        <taxon>Spermatophyta</taxon>
        <taxon>Magnoliopsida</taxon>
        <taxon>eudicotyledons</taxon>
        <taxon>Gunneridae</taxon>
        <taxon>Pentapetalae</taxon>
        <taxon>asterids</taxon>
        <taxon>lamiids</taxon>
        <taxon>Solanales</taxon>
        <taxon>Solanaceae</taxon>
        <taxon>Nicotianoideae</taxon>
        <taxon>Nicotianeae</taxon>
        <taxon>Nicotiana</taxon>
    </lineage>
</organism>
<evidence type="ECO:0000259" key="1">
    <source>
        <dbReference type="Pfam" id="PF22936"/>
    </source>
</evidence>
<dbReference type="InterPro" id="IPR036875">
    <property type="entry name" value="Znf_CCHC_sf"/>
</dbReference>
<dbReference type="InterPro" id="IPR054722">
    <property type="entry name" value="PolX-like_BBD"/>
</dbReference>
<dbReference type="STRING" id="4096.A0A1U7X0G1"/>
<dbReference type="Gene3D" id="4.10.60.10">
    <property type="entry name" value="Zinc finger, CCHC-type"/>
    <property type="match status" value="1"/>
</dbReference>
<feature type="non-terminal residue" evidence="3">
    <location>
        <position position="173"/>
    </location>
</feature>
<accession>A0A1U7X0G1</accession>
<dbReference type="Pfam" id="PF22936">
    <property type="entry name" value="Pol_BBD"/>
    <property type="match status" value="1"/>
</dbReference>
<name>A0A1U7X0G1_NICSY</name>
<evidence type="ECO:0000313" key="2">
    <source>
        <dbReference type="Proteomes" id="UP000189701"/>
    </source>
</evidence>
<dbReference type="GO" id="GO:0008270">
    <property type="term" value="F:zinc ion binding"/>
    <property type="evidence" value="ECO:0007669"/>
    <property type="project" value="InterPro"/>
</dbReference>
<reference evidence="2" key="1">
    <citation type="journal article" date="2013" name="Genome Biol.">
        <title>Reference genomes and transcriptomes of Nicotiana sylvestris and Nicotiana tomentosiformis.</title>
        <authorList>
            <person name="Sierro N."/>
            <person name="Battey J.N."/>
            <person name="Ouadi S."/>
            <person name="Bovet L."/>
            <person name="Goepfert S."/>
            <person name="Bakaher N."/>
            <person name="Peitsch M.C."/>
            <person name="Ivanov N.V."/>
        </authorList>
    </citation>
    <scope>NUCLEOTIDE SEQUENCE [LARGE SCALE GENOMIC DNA]</scope>
</reference>
<dbReference type="OrthoDB" id="1920930at2759"/>
<dbReference type="AlphaFoldDB" id="A0A1U7X0G1"/>